<keyword evidence="2" id="KW-1185">Reference proteome</keyword>
<sequence length="344" mass="33921">MPRPLPPDPPPAPNPASVWRSVDASVVVALPPTALAGGRAGVAAAAAAASLEPALLRYVPPLGGVVVAALPRGGTGRGGVSGAGAMDVEPAGRLPASSAYVHVRGRVSLLVFSPPSGALLRGVVKFIAADHIGVSVLRVFHAVIALVDAPSSYIPDVAAATWAPSAATVTAGGAPPPVTVGTTLLLSVLDTRHTPAGLFHIRGSLSAPGAGVLPDDGIADELEWDEADGPESQAAGRWVSDAYASFAAEVGAPRPPSRAKEVSTPVSTTRNKHKGGAETEMVAADGNGGSDHNDGSGSTSDDDNDDGASAAEALAMEGVGQGDEGGWGDALAELGGGHGGAESV</sequence>
<proteinExistence type="predicted"/>
<reference evidence="1" key="1">
    <citation type="submission" date="2019-11" db="EMBL/GenBank/DDBJ databases">
        <title>Nori genome reveals adaptations in red seaweeds to the harsh intertidal environment.</title>
        <authorList>
            <person name="Wang D."/>
            <person name="Mao Y."/>
        </authorList>
    </citation>
    <scope>NUCLEOTIDE SEQUENCE</scope>
    <source>
        <tissue evidence="1">Gametophyte</tissue>
    </source>
</reference>
<comment type="caution">
    <text evidence="1">The sequence shown here is derived from an EMBL/GenBank/DDBJ whole genome shotgun (WGS) entry which is preliminary data.</text>
</comment>
<organism evidence="1 2">
    <name type="scientific">Pyropia yezoensis</name>
    <name type="common">Susabi-nori</name>
    <name type="synonym">Porphyra yezoensis</name>
    <dbReference type="NCBI Taxonomy" id="2788"/>
    <lineage>
        <taxon>Eukaryota</taxon>
        <taxon>Rhodophyta</taxon>
        <taxon>Bangiophyceae</taxon>
        <taxon>Bangiales</taxon>
        <taxon>Bangiaceae</taxon>
        <taxon>Pyropia</taxon>
    </lineage>
</organism>
<accession>A0ACC3BXG5</accession>
<evidence type="ECO:0000313" key="1">
    <source>
        <dbReference type="EMBL" id="KAK1862592.1"/>
    </source>
</evidence>
<evidence type="ECO:0000313" key="2">
    <source>
        <dbReference type="Proteomes" id="UP000798662"/>
    </source>
</evidence>
<dbReference type="EMBL" id="CM020618">
    <property type="protein sequence ID" value="KAK1862592.1"/>
    <property type="molecule type" value="Genomic_DNA"/>
</dbReference>
<protein>
    <submittedName>
        <fullName evidence="1">Uncharacterized protein</fullName>
    </submittedName>
</protein>
<dbReference type="Proteomes" id="UP000798662">
    <property type="component" value="Chromosome 1"/>
</dbReference>
<name>A0ACC3BXG5_PYRYE</name>
<gene>
    <name evidence="1" type="ORF">I4F81_005160</name>
</gene>